<reference evidence="4" key="1">
    <citation type="submission" date="2022-07" db="EMBL/GenBank/DDBJ databases">
        <title>Phylogenomic reconstructions and comparative analyses of Kickxellomycotina fungi.</title>
        <authorList>
            <person name="Reynolds N.K."/>
            <person name="Stajich J.E."/>
            <person name="Barry K."/>
            <person name="Grigoriev I.V."/>
            <person name="Crous P."/>
            <person name="Smith M.E."/>
        </authorList>
    </citation>
    <scope>NUCLEOTIDE SEQUENCE</scope>
    <source>
        <strain evidence="4">NBRC 105413</strain>
    </source>
</reference>
<feature type="DNA-binding region" description="Homeobox" evidence="1">
    <location>
        <begin position="337"/>
        <end position="399"/>
    </location>
</feature>
<feature type="compositionally biased region" description="Low complexity" evidence="2">
    <location>
        <begin position="1"/>
        <end position="20"/>
    </location>
</feature>
<comment type="caution">
    <text evidence="4">The sequence shown here is derived from an EMBL/GenBank/DDBJ whole genome shotgun (WGS) entry which is preliminary data.</text>
</comment>
<keyword evidence="1" id="KW-0238">DNA-binding</keyword>
<dbReference type="PROSITE" id="PS50071">
    <property type="entry name" value="HOMEOBOX_2"/>
    <property type="match status" value="1"/>
</dbReference>
<keyword evidence="1" id="KW-0539">Nucleus</keyword>
<dbReference type="EMBL" id="JANBOH010000030">
    <property type="protein sequence ID" value="KAJ1647434.1"/>
    <property type="molecule type" value="Genomic_DNA"/>
</dbReference>
<dbReference type="AlphaFoldDB" id="A0A9W7XLS0"/>
<feature type="region of interest" description="Disordered" evidence="2">
    <location>
        <begin position="1"/>
        <end position="32"/>
    </location>
</feature>
<feature type="region of interest" description="Disordered" evidence="2">
    <location>
        <begin position="69"/>
        <end position="92"/>
    </location>
</feature>
<name>A0A9W7XLS0_9FUNG</name>
<feature type="compositionally biased region" description="Polar residues" evidence="2">
    <location>
        <begin position="69"/>
        <end position="80"/>
    </location>
</feature>
<dbReference type="InterPro" id="IPR009057">
    <property type="entry name" value="Homeodomain-like_sf"/>
</dbReference>
<proteinExistence type="predicted"/>
<feature type="region of interest" description="Disordered" evidence="2">
    <location>
        <begin position="104"/>
        <end position="187"/>
    </location>
</feature>
<evidence type="ECO:0000313" key="5">
    <source>
        <dbReference type="Proteomes" id="UP001145021"/>
    </source>
</evidence>
<dbReference type="CDD" id="cd00086">
    <property type="entry name" value="homeodomain"/>
    <property type="match status" value="1"/>
</dbReference>
<comment type="subcellular location">
    <subcellularLocation>
        <location evidence="1">Nucleus</location>
    </subcellularLocation>
</comment>
<accession>A0A9W7XLS0</accession>
<dbReference type="Proteomes" id="UP001145021">
    <property type="component" value="Unassembled WGS sequence"/>
</dbReference>
<evidence type="ECO:0000259" key="3">
    <source>
        <dbReference type="PROSITE" id="PS50071"/>
    </source>
</evidence>
<feature type="domain" description="Homeobox" evidence="3">
    <location>
        <begin position="335"/>
        <end position="398"/>
    </location>
</feature>
<keyword evidence="5" id="KW-1185">Reference proteome</keyword>
<protein>
    <recommendedName>
        <fullName evidence="3">Homeobox domain-containing protein</fullName>
    </recommendedName>
</protein>
<organism evidence="4 5">
    <name type="scientific">Coemansia asiatica</name>
    <dbReference type="NCBI Taxonomy" id="1052880"/>
    <lineage>
        <taxon>Eukaryota</taxon>
        <taxon>Fungi</taxon>
        <taxon>Fungi incertae sedis</taxon>
        <taxon>Zoopagomycota</taxon>
        <taxon>Kickxellomycotina</taxon>
        <taxon>Kickxellomycetes</taxon>
        <taxon>Kickxellales</taxon>
        <taxon>Kickxellaceae</taxon>
        <taxon>Coemansia</taxon>
    </lineage>
</organism>
<evidence type="ECO:0000256" key="1">
    <source>
        <dbReference type="PROSITE-ProRule" id="PRU00108"/>
    </source>
</evidence>
<evidence type="ECO:0000313" key="4">
    <source>
        <dbReference type="EMBL" id="KAJ1647434.1"/>
    </source>
</evidence>
<gene>
    <name evidence="4" type="ORF">LPJ64_001210</name>
</gene>
<feature type="compositionally biased region" description="Polar residues" evidence="2">
    <location>
        <begin position="165"/>
        <end position="186"/>
    </location>
</feature>
<feature type="region of interest" description="Disordered" evidence="2">
    <location>
        <begin position="311"/>
        <end position="336"/>
    </location>
</feature>
<dbReference type="SUPFAM" id="SSF46689">
    <property type="entry name" value="Homeodomain-like"/>
    <property type="match status" value="1"/>
</dbReference>
<dbReference type="GO" id="GO:0005634">
    <property type="term" value="C:nucleus"/>
    <property type="evidence" value="ECO:0007669"/>
    <property type="project" value="UniProtKB-SubCell"/>
</dbReference>
<feature type="compositionally biased region" description="Low complexity" evidence="2">
    <location>
        <begin position="134"/>
        <end position="164"/>
    </location>
</feature>
<dbReference type="GO" id="GO:0003677">
    <property type="term" value="F:DNA binding"/>
    <property type="evidence" value="ECO:0007669"/>
    <property type="project" value="UniProtKB-UniRule"/>
</dbReference>
<keyword evidence="1" id="KW-0371">Homeobox</keyword>
<evidence type="ECO:0000256" key="2">
    <source>
        <dbReference type="SAM" id="MobiDB-lite"/>
    </source>
</evidence>
<dbReference type="Gene3D" id="1.10.10.60">
    <property type="entry name" value="Homeodomain-like"/>
    <property type="match status" value="1"/>
</dbReference>
<feature type="compositionally biased region" description="Polar residues" evidence="2">
    <location>
        <begin position="21"/>
        <end position="32"/>
    </location>
</feature>
<sequence>MIPDISSPVSTSTTAVSSPAFKQTVTDNLPHTGSMTATHTTIASAASIPAAGAELHAIVGQLPVPPASTFTTQTSSAHDYQQQQQQQQQNAVDSTLERLLMIGDVQPPRNTRPPDPAPSDMFAPMGFGSDVGIGSSSFFAHQSPSQSQSQGQSHTQIQTQAQAANPHQQHYSYPQQDHGQLHSSPEQIGCIGWSSSSSVPVWAPSYSDQRPLPTAAPLNRASPVSGYAHHAYSRATLPHPSVPPPVQYLNTMPQSYPMAMPAHSNSYLTTSYPQATIPAIPTTTSFGHSFGVGSSSDLRGMATASSACANLNGSDSDDISDNGSRSPGNRDTAVNWKNQPRNSISRRQKIIFYQWLLENSRFPFPNENDRLGRLAIDGISEKKFKYWFANIRCRQFTKHRDINGEMFFEPNAKFYESCLRLKLIFPHAIPAEIRSSIKRLNKGHQL</sequence>
<dbReference type="InterPro" id="IPR001356">
    <property type="entry name" value="HD"/>
</dbReference>